<evidence type="ECO:0000313" key="5">
    <source>
        <dbReference type="Proteomes" id="UP001570846"/>
    </source>
</evidence>
<evidence type="ECO:0000313" key="3">
    <source>
        <dbReference type="EMBL" id="MFA1771822.1"/>
    </source>
</evidence>
<gene>
    <name evidence="3" type="ORF">ACD591_11010</name>
    <name evidence="2" type="ORF">FOE74_16485</name>
</gene>
<reference evidence="3 5" key="3">
    <citation type="submission" date="2024-08" db="EMBL/GenBank/DDBJ databases">
        <authorList>
            <person name="Wei W."/>
        </authorList>
    </citation>
    <scope>NUCLEOTIDE SEQUENCE [LARGE SCALE GENOMIC DNA]</scope>
    <source>
        <strain evidence="3 5">XU2</strain>
    </source>
</reference>
<dbReference type="SUPFAM" id="SSF55729">
    <property type="entry name" value="Acyl-CoA N-acyltransferases (Nat)"/>
    <property type="match status" value="1"/>
</dbReference>
<dbReference type="PROSITE" id="PS51186">
    <property type="entry name" value="GNAT"/>
    <property type="match status" value="1"/>
</dbReference>
<feature type="domain" description="N-acetyltransferase" evidence="1">
    <location>
        <begin position="2"/>
        <end position="139"/>
    </location>
</feature>
<dbReference type="Proteomes" id="UP000323866">
    <property type="component" value="Unassembled WGS sequence"/>
</dbReference>
<dbReference type="Gene3D" id="3.40.630.30">
    <property type="match status" value="1"/>
</dbReference>
<reference evidence="2 4" key="1">
    <citation type="submission" date="2019-07" db="EMBL/GenBank/DDBJ databases">
        <authorList>
            <person name="Qu J.-H."/>
        </authorList>
    </citation>
    <scope>NUCLEOTIDE SEQUENCE [LARGE SCALE GENOMIC DNA]</scope>
    <source>
        <strain evidence="2 4">MDT1-10-3</strain>
    </source>
</reference>
<proteinExistence type="predicted"/>
<dbReference type="InterPro" id="IPR016181">
    <property type="entry name" value="Acyl_CoA_acyltransferase"/>
</dbReference>
<dbReference type="EMBL" id="VKKZ01000023">
    <property type="protein sequence ID" value="KAA6431717.1"/>
    <property type="molecule type" value="Genomic_DNA"/>
</dbReference>
<comment type="caution">
    <text evidence="2">The sequence shown here is derived from an EMBL/GenBank/DDBJ whole genome shotgun (WGS) entry which is preliminary data.</text>
</comment>
<protein>
    <submittedName>
        <fullName evidence="2">GNAT family N-acetyltransferase</fullName>
    </submittedName>
</protein>
<evidence type="ECO:0000313" key="2">
    <source>
        <dbReference type="EMBL" id="KAA6431717.1"/>
    </source>
</evidence>
<name>A0A5M8Q752_9BACT</name>
<dbReference type="GO" id="GO:0016747">
    <property type="term" value="F:acyltransferase activity, transferring groups other than amino-acyl groups"/>
    <property type="evidence" value="ECO:0007669"/>
    <property type="project" value="InterPro"/>
</dbReference>
<dbReference type="Proteomes" id="UP001570846">
    <property type="component" value="Unassembled WGS sequence"/>
</dbReference>
<dbReference type="Pfam" id="PF13673">
    <property type="entry name" value="Acetyltransf_10"/>
    <property type="match status" value="1"/>
</dbReference>
<dbReference type="AlphaFoldDB" id="A0A5M8Q752"/>
<dbReference type="RefSeq" id="WP_149099738.1">
    <property type="nucleotide sequence ID" value="NZ_BMMG01000006.1"/>
</dbReference>
<evidence type="ECO:0000313" key="4">
    <source>
        <dbReference type="Proteomes" id="UP000323866"/>
    </source>
</evidence>
<evidence type="ECO:0000259" key="1">
    <source>
        <dbReference type="PROSITE" id="PS51186"/>
    </source>
</evidence>
<dbReference type="EMBL" id="JBGOGF010000005">
    <property type="protein sequence ID" value="MFA1771822.1"/>
    <property type="molecule type" value="Genomic_DNA"/>
</dbReference>
<sequence length="147" mass="16758">MPAHFQIKEIPAAQTWPVRHEVMWPDKPESFVRLPEDEAGIHFGLFVEQQLVSVLSLFLYGEQAQFRKFCTLPAFQKKGFGAALLQHVLAFASVQGACSIWCHARASARSFYQKAGLQEKGEVFRKNDLAYVKMVFEVTDPRRSQVN</sequence>
<accession>A0A5M8Q752</accession>
<keyword evidence="5" id="KW-1185">Reference proteome</keyword>
<dbReference type="CDD" id="cd04301">
    <property type="entry name" value="NAT_SF"/>
    <property type="match status" value="1"/>
</dbReference>
<keyword evidence="2" id="KW-0808">Transferase</keyword>
<dbReference type="InterPro" id="IPR000182">
    <property type="entry name" value="GNAT_dom"/>
</dbReference>
<organism evidence="2 4">
    <name type="scientific">Rufibacter glacialis</name>
    <dbReference type="NCBI Taxonomy" id="1259555"/>
    <lineage>
        <taxon>Bacteria</taxon>
        <taxon>Pseudomonadati</taxon>
        <taxon>Bacteroidota</taxon>
        <taxon>Cytophagia</taxon>
        <taxon>Cytophagales</taxon>
        <taxon>Hymenobacteraceae</taxon>
        <taxon>Rufibacter</taxon>
    </lineage>
</organism>
<reference evidence="2 4" key="2">
    <citation type="submission" date="2019-09" db="EMBL/GenBank/DDBJ databases">
        <title>A bacterium isolated from glacier soil.</title>
        <authorList>
            <person name="Liu Q."/>
        </authorList>
    </citation>
    <scope>NUCLEOTIDE SEQUENCE [LARGE SCALE GENOMIC DNA]</scope>
    <source>
        <strain evidence="2 4">MDT1-10-3</strain>
    </source>
</reference>
<dbReference type="OrthoDB" id="1178186at2"/>